<name>A0A948S283_UNCEI</name>
<feature type="non-terminal residue" evidence="2">
    <location>
        <position position="277"/>
    </location>
</feature>
<dbReference type="AlphaFoldDB" id="A0A948S283"/>
<proteinExistence type="predicted"/>
<evidence type="ECO:0008006" key="4">
    <source>
        <dbReference type="Google" id="ProtNLM"/>
    </source>
</evidence>
<feature type="compositionally biased region" description="Low complexity" evidence="1">
    <location>
        <begin position="184"/>
        <end position="196"/>
    </location>
</feature>
<sequence>MTPRKEDRLSGEDYRIFQKLEAAMGLLEAGRDKDAAKQLRSIIHKHPAFRPALFHLHTLCLEHNWHDLLLDAIQDAHHSGKWDSDLLEDLVFLSFSLKRLEETRRYLNEFMILFPRRRKIGPWRIKDMWQWVLFHTQNQREASPSPDQMMLWSGGDDKTAPRASARTPSKPSRPAPAAKPPVKKPTNTKPPAATAAPVPPPAETILLRPILGPLQVTITVEGPDLVERLAQGEWNVRSHHDLCLSAHHLSMVNGIDELLCLSNIQGVRELWYQVETV</sequence>
<comment type="caution">
    <text evidence="2">The sequence shown here is derived from an EMBL/GenBank/DDBJ whole genome shotgun (WGS) entry which is preliminary data.</text>
</comment>
<feature type="region of interest" description="Disordered" evidence="1">
    <location>
        <begin position="142"/>
        <end position="200"/>
    </location>
</feature>
<dbReference type="EMBL" id="JAHJDP010000094">
    <property type="protein sequence ID" value="MBU2692509.1"/>
    <property type="molecule type" value="Genomic_DNA"/>
</dbReference>
<feature type="compositionally biased region" description="Low complexity" evidence="1">
    <location>
        <begin position="161"/>
        <end position="170"/>
    </location>
</feature>
<dbReference type="SUPFAM" id="SSF48452">
    <property type="entry name" value="TPR-like"/>
    <property type="match status" value="1"/>
</dbReference>
<gene>
    <name evidence="2" type="ORF">KJ970_16435</name>
</gene>
<organism evidence="2 3">
    <name type="scientific">Eiseniibacteriota bacterium</name>
    <dbReference type="NCBI Taxonomy" id="2212470"/>
    <lineage>
        <taxon>Bacteria</taxon>
        <taxon>Candidatus Eiseniibacteriota</taxon>
    </lineage>
</organism>
<dbReference type="InterPro" id="IPR011990">
    <property type="entry name" value="TPR-like_helical_dom_sf"/>
</dbReference>
<evidence type="ECO:0000313" key="3">
    <source>
        <dbReference type="Proteomes" id="UP000777784"/>
    </source>
</evidence>
<reference evidence="2" key="1">
    <citation type="submission" date="2021-05" db="EMBL/GenBank/DDBJ databases">
        <title>Energy efficiency and biological interactions define the core microbiome of deep oligotrophic groundwater.</title>
        <authorList>
            <person name="Mehrshad M."/>
            <person name="Lopez-Fernandez M."/>
            <person name="Bell E."/>
            <person name="Bernier-Latmani R."/>
            <person name="Bertilsson S."/>
            <person name="Dopson M."/>
        </authorList>
    </citation>
    <scope>NUCLEOTIDE SEQUENCE</scope>
    <source>
        <strain evidence="2">Modern_marine.mb.64</strain>
    </source>
</reference>
<accession>A0A948S283</accession>
<evidence type="ECO:0000313" key="2">
    <source>
        <dbReference type="EMBL" id="MBU2692509.1"/>
    </source>
</evidence>
<protein>
    <recommendedName>
        <fullName evidence="4">Tetratricopeptide repeat protein</fullName>
    </recommendedName>
</protein>
<dbReference type="Proteomes" id="UP000777784">
    <property type="component" value="Unassembled WGS sequence"/>
</dbReference>
<evidence type="ECO:0000256" key="1">
    <source>
        <dbReference type="SAM" id="MobiDB-lite"/>
    </source>
</evidence>